<dbReference type="Proteomes" id="UP000033664">
    <property type="component" value="Unassembled WGS sequence"/>
</dbReference>
<sequence>MPEEAIKFAKKLLESDEDYLDNVIKLWHIGNEKYGQCWNTEFHIFGEIESETDHLPLTHVRSKCSEEFLIKADKELKETIEYYRDSVTKACNIIISGKNV</sequence>
<reference evidence="1 2" key="1">
    <citation type="journal article" date="2015" name="BMC Genomics">
        <title>Genome mining reveals unlocked bioactive potential of marine Gram-negative bacteria.</title>
        <authorList>
            <person name="Machado H."/>
            <person name="Sonnenschein E.C."/>
            <person name="Melchiorsen J."/>
            <person name="Gram L."/>
        </authorList>
    </citation>
    <scope>NUCLEOTIDE SEQUENCE [LARGE SCALE GENOMIC DNA]</scope>
    <source>
        <strain evidence="1 2">S3137</strain>
    </source>
</reference>
<evidence type="ECO:0000313" key="1">
    <source>
        <dbReference type="EMBL" id="KJY99872.1"/>
    </source>
</evidence>
<comment type="caution">
    <text evidence="1">The sequence shown here is derived from an EMBL/GenBank/DDBJ whole genome shotgun (WGS) entry which is preliminary data.</text>
</comment>
<dbReference type="RefSeq" id="WP_045978774.1">
    <property type="nucleotide sequence ID" value="NZ_JXXY01000004.1"/>
</dbReference>
<dbReference type="PATRIC" id="fig|151081.8.peg.1065"/>
<name>A0A0F4PUE1_9GAMM</name>
<organism evidence="1 2">
    <name type="scientific">Pseudoalteromonas ruthenica</name>
    <dbReference type="NCBI Taxonomy" id="151081"/>
    <lineage>
        <taxon>Bacteria</taxon>
        <taxon>Pseudomonadati</taxon>
        <taxon>Pseudomonadota</taxon>
        <taxon>Gammaproteobacteria</taxon>
        <taxon>Alteromonadales</taxon>
        <taxon>Pseudoalteromonadaceae</taxon>
        <taxon>Pseudoalteromonas</taxon>
    </lineage>
</organism>
<dbReference type="EMBL" id="JXXZ01000007">
    <property type="protein sequence ID" value="KJY99872.1"/>
    <property type="molecule type" value="Genomic_DNA"/>
</dbReference>
<protein>
    <submittedName>
        <fullName evidence="1">Uncharacterized protein</fullName>
    </submittedName>
</protein>
<gene>
    <name evidence="1" type="ORF">TW72_09635</name>
</gene>
<accession>A0A0F4PUE1</accession>
<keyword evidence="2" id="KW-1185">Reference proteome</keyword>
<dbReference type="AlphaFoldDB" id="A0A0F4PUE1"/>
<dbReference type="GeneID" id="58228751"/>
<evidence type="ECO:0000313" key="2">
    <source>
        <dbReference type="Proteomes" id="UP000033664"/>
    </source>
</evidence>
<dbReference type="OrthoDB" id="9798690at2"/>
<proteinExistence type="predicted"/>